<organism evidence="3 4">
    <name type="scientific">Pleurodeles waltl</name>
    <name type="common">Iberian ribbed newt</name>
    <dbReference type="NCBI Taxonomy" id="8319"/>
    <lineage>
        <taxon>Eukaryota</taxon>
        <taxon>Metazoa</taxon>
        <taxon>Chordata</taxon>
        <taxon>Craniata</taxon>
        <taxon>Vertebrata</taxon>
        <taxon>Euteleostomi</taxon>
        <taxon>Amphibia</taxon>
        <taxon>Batrachia</taxon>
        <taxon>Caudata</taxon>
        <taxon>Salamandroidea</taxon>
        <taxon>Salamandridae</taxon>
        <taxon>Pleurodelinae</taxon>
        <taxon>Pleurodeles</taxon>
    </lineage>
</organism>
<evidence type="ECO:0000313" key="3">
    <source>
        <dbReference type="EMBL" id="KAJ1167679.1"/>
    </source>
</evidence>
<evidence type="ECO:0000313" key="4">
    <source>
        <dbReference type="Proteomes" id="UP001066276"/>
    </source>
</evidence>
<dbReference type="EMBL" id="JANPWB010000008">
    <property type="protein sequence ID" value="KAJ1167679.1"/>
    <property type="molecule type" value="Genomic_DNA"/>
</dbReference>
<protein>
    <recommendedName>
        <fullName evidence="5">Secreted protein</fullName>
    </recommendedName>
</protein>
<gene>
    <name evidence="3" type="ORF">NDU88_008068</name>
</gene>
<feature type="signal peptide" evidence="2">
    <location>
        <begin position="1"/>
        <end position="36"/>
    </location>
</feature>
<evidence type="ECO:0008006" key="5">
    <source>
        <dbReference type="Google" id="ProtNLM"/>
    </source>
</evidence>
<dbReference type="Proteomes" id="UP001066276">
    <property type="component" value="Chromosome 4_2"/>
</dbReference>
<keyword evidence="2" id="KW-0732">Signal</keyword>
<reference evidence="3" key="1">
    <citation type="journal article" date="2022" name="bioRxiv">
        <title>Sequencing and chromosome-scale assembly of the giantPleurodeles waltlgenome.</title>
        <authorList>
            <person name="Brown T."/>
            <person name="Elewa A."/>
            <person name="Iarovenko S."/>
            <person name="Subramanian E."/>
            <person name="Araus A.J."/>
            <person name="Petzold A."/>
            <person name="Susuki M."/>
            <person name="Suzuki K.-i.T."/>
            <person name="Hayashi T."/>
            <person name="Toyoda A."/>
            <person name="Oliveira C."/>
            <person name="Osipova E."/>
            <person name="Leigh N.D."/>
            <person name="Simon A."/>
            <person name="Yun M.H."/>
        </authorList>
    </citation>
    <scope>NUCLEOTIDE SEQUENCE</scope>
    <source>
        <strain evidence="3">20211129_DDA</strain>
        <tissue evidence="3">Liver</tissue>
    </source>
</reference>
<accession>A0AAV7SUP6</accession>
<keyword evidence="4" id="KW-1185">Reference proteome</keyword>
<feature type="chain" id="PRO_5043350245" description="Secreted protein" evidence="2">
    <location>
        <begin position="37"/>
        <end position="68"/>
    </location>
</feature>
<sequence>MSNQSATPSAGLGGVPPVLLLVLPLLFTSSTRLLSAACTVAVSGHPEVKRHHSQKAKWNAPPSISYNL</sequence>
<feature type="region of interest" description="Disordered" evidence="1">
    <location>
        <begin position="46"/>
        <end position="68"/>
    </location>
</feature>
<name>A0AAV7SUP6_PLEWA</name>
<comment type="caution">
    <text evidence="3">The sequence shown here is derived from an EMBL/GenBank/DDBJ whole genome shotgun (WGS) entry which is preliminary data.</text>
</comment>
<proteinExistence type="predicted"/>
<evidence type="ECO:0000256" key="1">
    <source>
        <dbReference type="SAM" id="MobiDB-lite"/>
    </source>
</evidence>
<evidence type="ECO:0000256" key="2">
    <source>
        <dbReference type="SAM" id="SignalP"/>
    </source>
</evidence>
<dbReference type="AlphaFoldDB" id="A0AAV7SUP6"/>